<dbReference type="Pfam" id="PF13368">
    <property type="entry name" value="Toprim_C_rpt"/>
    <property type="match status" value="4"/>
</dbReference>
<feature type="site" description="Interaction with DNA" evidence="8">
    <location>
        <position position="526"/>
    </location>
</feature>
<dbReference type="PRINTS" id="PR00417">
    <property type="entry name" value="PRTPISMRASEI"/>
</dbReference>
<comment type="catalytic activity">
    <reaction evidence="1 8">
        <text>ATP-independent breakage of single-stranded DNA, followed by passage and rejoining.</text>
        <dbReference type="EC" id="5.6.2.1"/>
    </reaction>
</comment>
<proteinExistence type="inferred from homology"/>
<dbReference type="InterPro" id="IPR013824">
    <property type="entry name" value="Topo_IA_cen_sub1"/>
</dbReference>
<dbReference type="AlphaFoldDB" id="A0A2T7WQ05"/>
<comment type="similarity">
    <text evidence="2 8">Belongs to the type IA topoisomerase family.</text>
</comment>
<dbReference type="InterPro" id="IPR005733">
    <property type="entry name" value="TopoI_bac-type"/>
</dbReference>
<evidence type="ECO:0000313" key="12">
    <source>
        <dbReference type="EMBL" id="PVE75957.1"/>
    </source>
</evidence>
<dbReference type="Pfam" id="PF01131">
    <property type="entry name" value="Topoisom_bac"/>
    <property type="match status" value="1"/>
</dbReference>
<dbReference type="InterPro" id="IPR025589">
    <property type="entry name" value="Toprim_C_rpt"/>
</dbReference>
<feature type="domain" description="Topo IA-type catalytic" evidence="11">
    <location>
        <begin position="142"/>
        <end position="594"/>
    </location>
</feature>
<dbReference type="PANTHER" id="PTHR42785:SF1">
    <property type="entry name" value="DNA TOPOISOMERASE"/>
    <property type="match status" value="1"/>
</dbReference>
<dbReference type="Pfam" id="PF01751">
    <property type="entry name" value="Toprim"/>
    <property type="match status" value="1"/>
</dbReference>
<sequence length="970" mass="105224">MANGKKLVIVESPTKMKSIQGYLGDDYEVLSSVGHIRDLASKKEIPADKKAAYGKYSIDVENDFDPFYVVNDRKTKTVAELKRALKGADEVLLATDGDREGEAIAWHLLEVLKPKVPVRRMIFHEITKDAIKEAAEHTRELDVSLVDAQETRRVLDRLYGWDVSPVLWRKVGSGREGTALSAGRVQSAATRMVVERERERMAFVSASYWDVEALASQAGSSFTTRLNRLDGAPIARGGDYDDNGQLKKAVVVLDETAARSLADAITAAARATVAKVEAKPGTRSPRAPFTTSTMQQEAGRKLSMSAKHAMGVAQRLYEKGFITYMRTDSVALSGQAISAARAQAVALYGDKAVPANPRVYKSKSKNAQEAHEAIRPSGETFRTPSSLASSLDRDEQKLYDLIWKRTVASQMADAKYETTTVTLTVDAADKVAEFTASGTVYTFKGFLEAYEEGADEKRNDRDTDADQSLPAVSVGDELAISDVEPKGHSTSPKPRYTEASLVKALEEKGIGRPSTFASIIGVILDRGYVTKRGQALVPSWLAFSVVRLLEEHFADLVDYDFTAALEDDLDAIARGEQRRTEWLKEFYFGSDKQIGLRHIVDNLGEIDARELNSTRITDTATLRFGKYGPYLEVTDPAAEADAKPRIVNIPEDLAPDELTPEKAQELIDAPVAGDRVLGENPENGKLVVVKDGRFGPYVQEVDPEEPDEVDQATGEVVEQPKKRTTKKEAAPKPRTASLFRSMSVDTIDLGTALQLLSLPRVVGADPETGAEITAQNGRFGPYLKKGTDSRSLDNEQQIFDITLDEAIARYAEPKYGARRASSALKEFEADPVSGKPIRLKDGRFGPYVTDGETNATVPRGENALEITFERAVELIADKRAKGPAPKKATTARKTTTAKTTAAKTTAAKTTAAKTTAVKSTAAKATATKATTTRSTAAKTTAAKPTAAKTTAAKTTAAKAPTTRKAPASSS</sequence>
<dbReference type="EMBL" id="QDFT01000012">
    <property type="protein sequence ID" value="PVE75957.1"/>
    <property type="molecule type" value="Genomic_DNA"/>
</dbReference>
<keyword evidence="4" id="KW-0460">Magnesium</keyword>
<feature type="compositionally biased region" description="Acidic residues" evidence="9">
    <location>
        <begin position="701"/>
        <end position="710"/>
    </location>
</feature>
<dbReference type="InterPro" id="IPR013825">
    <property type="entry name" value="Topo_IA_cen_sub2"/>
</dbReference>
<gene>
    <name evidence="8 12" type="primary">topA</name>
    <name evidence="12" type="ORF">DC432_06735</name>
</gene>
<dbReference type="RefSeq" id="WP_116537213.1">
    <property type="nucleotide sequence ID" value="NZ_QDFT01000012.1"/>
</dbReference>
<keyword evidence="6 8" id="KW-0238">DNA-binding</keyword>
<organism evidence="12 13">
    <name type="scientific">Microbacterium testaceum</name>
    <name type="common">Aureobacterium testaceum</name>
    <name type="synonym">Brevibacterium testaceum</name>
    <dbReference type="NCBI Taxonomy" id="2033"/>
    <lineage>
        <taxon>Bacteria</taxon>
        <taxon>Bacillati</taxon>
        <taxon>Actinomycetota</taxon>
        <taxon>Actinomycetes</taxon>
        <taxon>Micrococcales</taxon>
        <taxon>Microbacteriaceae</taxon>
        <taxon>Microbacterium</taxon>
    </lineage>
</organism>
<dbReference type="InterPro" id="IPR013497">
    <property type="entry name" value="Topo_IA_cen"/>
</dbReference>
<dbReference type="InterPro" id="IPR000380">
    <property type="entry name" value="Topo_IA"/>
</dbReference>
<feature type="region of interest" description="Interaction with DNA" evidence="8">
    <location>
        <begin position="181"/>
        <end position="186"/>
    </location>
</feature>
<evidence type="ECO:0000256" key="9">
    <source>
        <dbReference type="SAM" id="MobiDB-lite"/>
    </source>
</evidence>
<comment type="subunit">
    <text evidence="8">Monomer.</text>
</comment>
<evidence type="ECO:0000259" key="10">
    <source>
        <dbReference type="PROSITE" id="PS50880"/>
    </source>
</evidence>
<feature type="domain" description="Toprim" evidence="10">
    <location>
        <begin position="5"/>
        <end position="127"/>
    </location>
</feature>
<dbReference type="NCBIfam" id="TIGR01051">
    <property type="entry name" value="topA_bact"/>
    <property type="match status" value="1"/>
</dbReference>
<protein>
    <recommendedName>
        <fullName evidence="8">DNA topoisomerase 1</fullName>
        <ecNumber evidence="8">5.6.2.1</ecNumber>
    </recommendedName>
    <alternativeName>
        <fullName evidence="8">DNA topoisomerase I</fullName>
    </alternativeName>
</protein>
<dbReference type="InterPro" id="IPR023406">
    <property type="entry name" value="Topo_IA_AS"/>
</dbReference>
<feature type="region of interest" description="Disordered" evidence="9">
    <location>
        <begin position="362"/>
        <end position="388"/>
    </location>
</feature>
<dbReference type="InterPro" id="IPR028612">
    <property type="entry name" value="Topoisom_1_IA"/>
</dbReference>
<keyword evidence="5 8" id="KW-0799">Topoisomerase</keyword>
<feature type="site" description="Interaction with DNA" evidence="8">
    <location>
        <position position="152"/>
    </location>
</feature>
<evidence type="ECO:0000256" key="2">
    <source>
        <dbReference type="ARBA" id="ARBA00009446"/>
    </source>
</evidence>
<dbReference type="HAMAP" id="MF_00952">
    <property type="entry name" value="Topoisom_1_prok"/>
    <property type="match status" value="1"/>
</dbReference>
<dbReference type="PROSITE" id="PS52039">
    <property type="entry name" value="TOPO_IA_2"/>
    <property type="match status" value="1"/>
</dbReference>
<evidence type="ECO:0000256" key="8">
    <source>
        <dbReference type="HAMAP-Rule" id="MF_00952"/>
    </source>
</evidence>
<comment type="function">
    <text evidence="8">Releases the supercoiling and torsional tension of DNA, which is introduced during the DNA replication and transcription, by transiently cleaving and rejoining one strand of the DNA duplex. Introduces a single-strand break via transesterification at a target site in duplex DNA. The scissile phosphodiester is attacked by the catalytic tyrosine of the enzyme, resulting in the formation of a DNA-(5'-phosphotyrosyl)-enzyme intermediate and the expulsion of a 3'-OH DNA strand. The free DNA strand then undergoes passage around the unbroken strand, thus removing DNA supercoils. Finally, in the religation step, the DNA 3'-OH attacks the covalent intermediate to expel the active-site tyrosine and restore the DNA phosphodiester backbone.</text>
</comment>
<dbReference type="InterPro" id="IPR006171">
    <property type="entry name" value="TOPRIM_dom"/>
</dbReference>
<dbReference type="Gene3D" id="1.10.290.10">
    <property type="entry name" value="Topoisomerase I, domain 4"/>
    <property type="match status" value="1"/>
</dbReference>
<dbReference type="SMART" id="SM00436">
    <property type="entry name" value="TOP1Bc"/>
    <property type="match status" value="1"/>
</dbReference>
<feature type="active site" description="O-(5'-phospho-DNA)-tyrosine intermediate" evidence="8">
    <location>
        <position position="324"/>
    </location>
</feature>
<dbReference type="InterPro" id="IPR003601">
    <property type="entry name" value="Topo_IA_2"/>
</dbReference>
<feature type="site" description="Interaction with DNA" evidence="8">
    <location>
        <position position="35"/>
    </location>
</feature>
<dbReference type="InterPro" id="IPR013826">
    <property type="entry name" value="Topo_IA_cen_sub3"/>
</dbReference>
<dbReference type="SUPFAM" id="SSF56712">
    <property type="entry name" value="Prokaryotic type I DNA topoisomerase"/>
    <property type="match status" value="1"/>
</dbReference>
<evidence type="ECO:0000259" key="11">
    <source>
        <dbReference type="PROSITE" id="PS52039"/>
    </source>
</evidence>
<dbReference type="GO" id="GO:0003917">
    <property type="term" value="F:DNA topoisomerase type I (single strand cut, ATP-independent) activity"/>
    <property type="evidence" value="ECO:0007669"/>
    <property type="project" value="UniProtKB-UniRule"/>
</dbReference>
<dbReference type="GO" id="GO:0003677">
    <property type="term" value="F:DNA binding"/>
    <property type="evidence" value="ECO:0007669"/>
    <property type="project" value="UniProtKB-KW"/>
</dbReference>
<dbReference type="Gene3D" id="3.40.50.140">
    <property type="match status" value="1"/>
</dbReference>
<accession>A0A2T7WQ05</accession>
<dbReference type="PROSITE" id="PS00396">
    <property type="entry name" value="TOPO_IA_1"/>
    <property type="match status" value="1"/>
</dbReference>
<evidence type="ECO:0000256" key="5">
    <source>
        <dbReference type="ARBA" id="ARBA00023029"/>
    </source>
</evidence>
<dbReference type="Gene3D" id="1.10.460.10">
    <property type="entry name" value="Topoisomerase I, domain 2"/>
    <property type="match status" value="1"/>
</dbReference>
<dbReference type="GO" id="GO:0046872">
    <property type="term" value="F:metal ion binding"/>
    <property type="evidence" value="ECO:0007669"/>
    <property type="project" value="UniProtKB-KW"/>
</dbReference>
<evidence type="ECO:0000256" key="6">
    <source>
        <dbReference type="ARBA" id="ARBA00023125"/>
    </source>
</evidence>
<reference evidence="12 13" key="1">
    <citation type="submission" date="2018-04" db="EMBL/GenBank/DDBJ databases">
        <authorList>
            <person name="Go L.Y."/>
            <person name="Mitchell J.A."/>
        </authorList>
    </citation>
    <scope>NUCLEOTIDE SEQUENCE [LARGE SCALE GENOMIC DNA]</scope>
    <source>
        <strain evidence="12 13">TPD7010</strain>
    </source>
</reference>
<feature type="site" description="Interaction with DNA" evidence="8">
    <location>
        <position position="156"/>
    </location>
</feature>
<dbReference type="CDD" id="cd03363">
    <property type="entry name" value="TOPRIM_TopoIA_TopoI"/>
    <property type="match status" value="1"/>
</dbReference>
<evidence type="ECO:0000256" key="7">
    <source>
        <dbReference type="ARBA" id="ARBA00023235"/>
    </source>
</evidence>
<dbReference type="InterPro" id="IPR003602">
    <property type="entry name" value="Topo_IA_DNA-bd_dom"/>
</dbReference>
<dbReference type="PROSITE" id="PS50880">
    <property type="entry name" value="TOPRIM"/>
    <property type="match status" value="1"/>
</dbReference>
<feature type="site" description="Interaction with DNA" evidence="8">
    <location>
        <position position="153"/>
    </location>
</feature>
<dbReference type="InterPro" id="IPR023405">
    <property type="entry name" value="Topo_IA_core_domain"/>
</dbReference>
<keyword evidence="3" id="KW-0479">Metal-binding</keyword>
<dbReference type="Proteomes" id="UP000244649">
    <property type="component" value="Unassembled WGS sequence"/>
</dbReference>
<dbReference type="EC" id="5.6.2.1" evidence="8"/>
<feature type="site" description="Interaction with DNA" evidence="8">
    <location>
        <position position="168"/>
    </location>
</feature>
<comment type="caution">
    <text evidence="12">The sequence shown here is derived from an EMBL/GenBank/DDBJ whole genome shotgun (WGS) entry which is preliminary data.</text>
</comment>
<feature type="region of interest" description="Disordered" evidence="9">
    <location>
        <begin position="879"/>
        <end position="970"/>
    </location>
</feature>
<dbReference type="GO" id="GO:0006265">
    <property type="term" value="P:DNA topological change"/>
    <property type="evidence" value="ECO:0007669"/>
    <property type="project" value="UniProtKB-UniRule"/>
</dbReference>
<dbReference type="InterPro" id="IPR034149">
    <property type="entry name" value="TOPRIM_TopoI"/>
</dbReference>
<evidence type="ECO:0000256" key="3">
    <source>
        <dbReference type="ARBA" id="ARBA00022723"/>
    </source>
</evidence>
<dbReference type="SMART" id="SM00493">
    <property type="entry name" value="TOPRIM"/>
    <property type="match status" value="1"/>
</dbReference>
<dbReference type="SMART" id="SM00437">
    <property type="entry name" value="TOP1Ac"/>
    <property type="match status" value="1"/>
</dbReference>
<name>A0A2T7WQ05_MICTE</name>
<feature type="region of interest" description="Disordered" evidence="9">
    <location>
        <begin position="701"/>
        <end position="733"/>
    </location>
</feature>
<feature type="site" description="Interaction with DNA" evidence="8">
    <location>
        <position position="326"/>
    </location>
</feature>
<feature type="compositionally biased region" description="Basic and acidic residues" evidence="9">
    <location>
        <begin position="718"/>
        <end position="731"/>
    </location>
</feature>
<evidence type="ECO:0000256" key="1">
    <source>
        <dbReference type="ARBA" id="ARBA00000213"/>
    </source>
</evidence>
<evidence type="ECO:0000313" key="13">
    <source>
        <dbReference type="Proteomes" id="UP000244649"/>
    </source>
</evidence>
<keyword evidence="7 8" id="KW-0413">Isomerase</keyword>
<dbReference type="CDD" id="cd00186">
    <property type="entry name" value="TOP1Ac"/>
    <property type="match status" value="1"/>
</dbReference>
<dbReference type="Gene3D" id="2.70.20.10">
    <property type="entry name" value="Topoisomerase I, domain 3"/>
    <property type="match status" value="1"/>
</dbReference>
<evidence type="ECO:0000256" key="4">
    <source>
        <dbReference type="ARBA" id="ARBA00022842"/>
    </source>
</evidence>
<comment type="caution">
    <text evidence="8">Lacks conserved residue(s) required for the propagation of feature annotation.</text>
</comment>
<feature type="compositionally biased region" description="Low complexity" evidence="9">
    <location>
        <begin position="882"/>
        <end position="970"/>
    </location>
</feature>
<dbReference type="PANTHER" id="PTHR42785">
    <property type="entry name" value="DNA TOPOISOMERASE, TYPE IA, CORE"/>
    <property type="match status" value="1"/>
</dbReference>